<feature type="compositionally biased region" description="Basic and acidic residues" evidence="5">
    <location>
        <begin position="218"/>
        <end position="230"/>
    </location>
</feature>
<feature type="compositionally biased region" description="Acidic residues" evidence="5">
    <location>
        <begin position="231"/>
        <end position="251"/>
    </location>
</feature>
<dbReference type="InterPro" id="IPR044198">
    <property type="entry name" value="DEK"/>
</dbReference>
<comment type="subcellular location">
    <subcellularLocation>
        <location evidence="1">Nucleus</location>
    </subcellularLocation>
</comment>
<feature type="compositionally biased region" description="Basic residues" evidence="5">
    <location>
        <begin position="199"/>
        <end position="208"/>
    </location>
</feature>
<keyword evidence="4" id="KW-0539">Nucleus</keyword>
<dbReference type="Gene3D" id="1.10.10.60">
    <property type="entry name" value="Homeodomain-like"/>
    <property type="match status" value="1"/>
</dbReference>
<feature type="compositionally biased region" description="Basic and acidic residues" evidence="5">
    <location>
        <begin position="182"/>
        <end position="198"/>
    </location>
</feature>
<accession>A0A150GCU1</accession>
<dbReference type="Proteomes" id="UP000075714">
    <property type="component" value="Unassembled WGS sequence"/>
</dbReference>
<dbReference type="GO" id="GO:0003677">
    <property type="term" value="F:DNA binding"/>
    <property type="evidence" value="ECO:0007669"/>
    <property type="project" value="UniProtKB-KW"/>
</dbReference>
<evidence type="ECO:0000259" key="6">
    <source>
        <dbReference type="PROSITE" id="PS51998"/>
    </source>
</evidence>
<evidence type="ECO:0000256" key="5">
    <source>
        <dbReference type="SAM" id="MobiDB-lite"/>
    </source>
</evidence>
<evidence type="ECO:0000313" key="7">
    <source>
        <dbReference type="EMBL" id="KXZ47395.1"/>
    </source>
</evidence>
<feature type="compositionally biased region" description="Basic and acidic residues" evidence="5">
    <location>
        <begin position="456"/>
        <end position="468"/>
    </location>
</feature>
<feature type="region of interest" description="Disordered" evidence="5">
    <location>
        <begin position="406"/>
        <end position="526"/>
    </location>
</feature>
<comment type="caution">
    <text evidence="7">The sequence shown here is derived from an EMBL/GenBank/DDBJ whole genome shotgun (WGS) entry which is preliminary data.</text>
</comment>
<dbReference type="GO" id="GO:0042393">
    <property type="term" value="F:histone binding"/>
    <property type="evidence" value="ECO:0007669"/>
    <property type="project" value="TreeGrafter"/>
</dbReference>
<sequence>MADDSKPTEVEAAPAAAEDEPKSAKQSRKSNTLEPAAVLSGPRQRKKADHFQVEVKEKPDFVIKPGKGNKLGEIPNVHFLLGKLKTDDELLTGLHSLLFKRPGTTMRRRKNLYEFSGLTFEEGDQAKEMEKLSEKLGKWTIGLLNSALDVFELPRGQGDEGKKEAKVERLLKFLEEPKRMSDKDLVAAAAKKKEAVAKKKEKAAKAKTPKSASKGGKKGQESSKKRSKMSEDDEEEEEQSEEAEEEPEEEPEPPKKKARKSEAKSEASPAKKKARKSETKSGASPAKKARKSEAKSEASPAKKKARKSEATSEASPAKKKAEKKAPSAKKSTGKRKAEERKDEDKDEAGSDAVPSDEEIREATLAALAVHDVNNTTVRDILRVLNEKFGKDLSSKKLLVREIAVEFANSQAKGPADKADEGGNDGAKAGGSEPSEEEPKAEEAAAADMPEEQDASDEPKPGADEKASPEDATVAQEEPAKEAEEAAEAAAEPQKVSEEPKEVEEVKEEAPKEGQDADMEEAKESAE</sequence>
<evidence type="ECO:0000256" key="3">
    <source>
        <dbReference type="ARBA" id="ARBA00023125"/>
    </source>
</evidence>
<dbReference type="STRING" id="33097.A0A150GCU1"/>
<dbReference type="PROSITE" id="PS51998">
    <property type="entry name" value="DEK_C"/>
    <property type="match status" value="1"/>
</dbReference>
<dbReference type="AlphaFoldDB" id="A0A150GCU1"/>
<feature type="domain" description="DEK-C" evidence="6">
    <location>
        <begin position="353"/>
        <end position="408"/>
    </location>
</feature>
<dbReference type="InterPro" id="IPR014876">
    <property type="entry name" value="DEK_C"/>
</dbReference>
<keyword evidence="3" id="KW-0238">DNA-binding</keyword>
<evidence type="ECO:0000256" key="4">
    <source>
        <dbReference type="ARBA" id="ARBA00023242"/>
    </source>
</evidence>
<dbReference type="PANTHER" id="PTHR13468">
    <property type="entry name" value="DEK PROTEIN"/>
    <property type="match status" value="1"/>
</dbReference>
<feature type="region of interest" description="Disordered" evidence="5">
    <location>
        <begin position="182"/>
        <end position="357"/>
    </location>
</feature>
<dbReference type="GO" id="GO:0006325">
    <property type="term" value="P:chromatin organization"/>
    <property type="evidence" value="ECO:0007669"/>
    <property type="project" value="UniProtKB-KW"/>
</dbReference>
<name>A0A150GCU1_GONPE</name>
<dbReference type="GO" id="GO:2000779">
    <property type="term" value="P:regulation of double-strand break repair"/>
    <property type="evidence" value="ECO:0007669"/>
    <property type="project" value="TreeGrafter"/>
</dbReference>
<reference evidence="8" key="1">
    <citation type="journal article" date="2016" name="Nat. Commun.">
        <title>The Gonium pectorale genome demonstrates co-option of cell cycle regulation during the evolution of multicellularity.</title>
        <authorList>
            <person name="Hanschen E.R."/>
            <person name="Marriage T.N."/>
            <person name="Ferris P.J."/>
            <person name="Hamaji T."/>
            <person name="Toyoda A."/>
            <person name="Fujiyama A."/>
            <person name="Neme R."/>
            <person name="Noguchi H."/>
            <person name="Minakuchi Y."/>
            <person name="Suzuki M."/>
            <person name="Kawai-Toyooka H."/>
            <person name="Smith D.R."/>
            <person name="Sparks H."/>
            <person name="Anderson J."/>
            <person name="Bakaric R."/>
            <person name="Luria V."/>
            <person name="Karger A."/>
            <person name="Kirschner M.W."/>
            <person name="Durand P.M."/>
            <person name="Michod R.E."/>
            <person name="Nozaki H."/>
            <person name="Olson B.J."/>
        </authorList>
    </citation>
    <scope>NUCLEOTIDE SEQUENCE [LARGE SCALE GENOMIC DNA]</scope>
    <source>
        <strain evidence="8">NIES-2863</strain>
    </source>
</reference>
<dbReference type="PANTHER" id="PTHR13468:SF1">
    <property type="entry name" value="PROTEIN DEK"/>
    <property type="match status" value="1"/>
</dbReference>
<evidence type="ECO:0000313" key="8">
    <source>
        <dbReference type="Proteomes" id="UP000075714"/>
    </source>
</evidence>
<dbReference type="Pfam" id="PF08766">
    <property type="entry name" value="DEK_C"/>
    <property type="match status" value="1"/>
</dbReference>
<dbReference type="GO" id="GO:0005634">
    <property type="term" value="C:nucleus"/>
    <property type="evidence" value="ECO:0007669"/>
    <property type="project" value="UniProtKB-SubCell"/>
</dbReference>
<gene>
    <name evidence="7" type="ORF">GPECTOR_35g833</name>
</gene>
<feature type="region of interest" description="Disordered" evidence="5">
    <location>
        <begin position="1"/>
        <end position="51"/>
    </location>
</feature>
<feature type="compositionally biased region" description="Basic and acidic residues" evidence="5">
    <location>
        <begin position="494"/>
        <end position="526"/>
    </location>
</feature>
<proteinExistence type="predicted"/>
<protein>
    <recommendedName>
        <fullName evidence="6">DEK-C domain-containing protein</fullName>
    </recommendedName>
</protein>
<keyword evidence="8" id="KW-1185">Reference proteome</keyword>
<evidence type="ECO:0000256" key="1">
    <source>
        <dbReference type="ARBA" id="ARBA00004123"/>
    </source>
</evidence>
<organism evidence="7 8">
    <name type="scientific">Gonium pectorale</name>
    <name type="common">Green alga</name>
    <dbReference type="NCBI Taxonomy" id="33097"/>
    <lineage>
        <taxon>Eukaryota</taxon>
        <taxon>Viridiplantae</taxon>
        <taxon>Chlorophyta</taxon>
        <taxon>core chlorophytes</taxon>
        <taxon>Chlorophyceae</taxon>
        <taxon>CS clade</taxon>
        <taxon>Chlamydomonadales</taxon>
        <taxon>Volvocaceae</taxon>
        <taxon>Gonium</taxon>
    </lineage>
</organism>
<keyword evidence="2" id="KW-0156">Chromatin regulator</keyword>
<evidence type="ECO:0000256" key="2">
    <source>
        <dbReference type="ARBA" id="ARBA00022853"/>
    </source>
</evidence>
<dbReference type="EMBL" id="LSYV01000036">
    <property type="protein sequence ID" value="KXZ47395.1"/>
    <property type="molecule type" value="Genomic_DNA"/>
</dbReference>
<dbReference type="OrthoDB" id="370884at2759"/>
<feature type="compositionally biased region" description="Basic and acidic residues" evidence="5">
    <location>
        <begin position="252"/>
        <end position="265"/>
    </location>
</feature>
<dbReference type="SUPFAM" id="SSF109715">
    <property type="entry name" value="DEK C-terminal domain"/>
    <property type="match status" value="1"/>
</dbReference>